<evidence type="ECO:0000256" key="6">
    <source>
        <dbReference type="ARBA" id="ARBA00048868"/>
    </source>
</evidence>
<proteinExistence type="inferred from homology"/>
<protein>
    <recommendedName>
        <fullName evidence="3">glutamate decarboxylase</fullName>
        <ecNumber evidence="3">4.1.1.15</ecNumber>
    </recommendedName>
</protein>
<dbReference type="Pfam" id="PF00282">
    <property type="entry name" value="Pyridoxal_deC"/>
    <property type="match status" value="1"/>
</dbReference>
<comment type="catalytic activity">
    <reaction evidence="6">
        <text>L-glutamate + H(+) = 4-aminobutanoate + CO2</text>
        <dbReference type="Rhea" id="RHEA:17785"/>
        <dbReference type="ChEBI" id="CHEBI:15378"/>
        <dbReference type="ChEBI" id="CHEBI:16526"/>
        <dbReference type="ChEBI" id="CHEBI:29985"/>
        <dbReference type="ChEBI" id="CHEBI:59888"/>
        <dbReference type="EC" id="4.1.1.15"/>
    </reaction>
</comment>
<comment type="cofactor">
    <cofactor evidence="1 7">
        <name>pyridoxal 5'-phosphate</name>
        <dbReference type="ChEBI" id="CHEBI:597326"/>
    </cofactor>
</comment>
<dbReference type="InterPro" id="IPR010107">
    <property type="entry name" value="Glutamate_decarboxylase"/>
</dbReference>
<comment type="similarity">
    <text evidence="2 7">Belongs to the group II decarboxylase family.</text>
</comment>
<evidence type="ECO:0000256" key="3">
    <source>
        <dbReference type="ARBA" id="ARBA00012421"/>
    </source>
</evidence>
<evidence type="ECO:0000313" key="9">
    <source>
        <dbReference type="Proteomes" id="UP001143304"/>
    </source>
</evidence>
<evidence type="ECO:0000256" key="4">
    <source>
        <dbReference type="ARBA" id="ARBA00022898"/>
    </source>
</evidence>
<accession>A0ABT3T8W3</accession>
<gene>
    <name evidence="8" type="ORF">EYC82_15270</name>
</gene>
<keyword evidence="4 7" id="KW-0663">Pyridoxal phosphate</keyword>
<keyword evidence="5 7" id="KW-0456">Lyase</keyword>
<dbReference type="EMBL" id="SHNO01000001">
    <property type="protein sequence ID" value="MCX2978726.1"/>
    <property type="molecule type" value="Genomic_DNA"/>
</dbReference>
<evidence type="ECO:0000256" key="1">
    <source>
        <dbReference type="ARBA" id="ARBA00001933"/>
    </source>
</evidence>
<dbReference type="InterPro" id="IPR015421">
    <property type="entry name" value="PyrdxlP-dep_Trfase_major"/>
</dbReference>
<organism evidence="8 9">
    <name type="scientific">Candidatus Marimicrobium litorale</name>
    <dbReference type="NCBI Taxonomy" id="2518991"/>
    <lineage>
        <taxon>Bacteria</taxon>
        <taxon>Pseudomonadati</taxon>
        <taxon>Pseudomonadota</taxon>
        <taxon>Gammaproteobacteria</taxon>
        <taxon>Cellvibrionales</taxon>
        <taxon>Halieaceae</taxon>
        <taxon>Marimicrobium</taxon>
    </lineage>
</organism>
<dbReference type="Proteomes" id="UP001143304">
    <property type="component" value="Unassembled WGS sequence"/>
</dbReference>
<evidence type="ECO:0000256" key="7">
    <source>
        <dbReference type="RuleBase" id="RU000382"/>
    </source>
</evidence>
<evidence type="ECO:0000256" key="2">
    <source>
        <dbReference type="ARBA" id="ARBA00009533"/>
    </source>
</evidence>
<keyword evidence="9" id="KW-1185">Reference proteome</keyword>
<dbReference type="InterPro" id="IPR015424">
    <property type="entry name" value="PyrdxlP-dep_Trfase"/>
</dbReference>
<dbReference type="PANTHER" id="PTHR43321:SF3">
    <property type="entry name" value="GLUTAMATE DECARBOXYLASE"/>
    <property type="match status" value="1"/>
</dbReference>
<evidence type="ECO:0000313" key="8">
    <source>
        <dbReference type="EMBL" id="MCX2978726.1"/>
    </source>
</evidence>
<dbReference type="InterPro" id="IPR002129">
    <property type="entry name" value="PyrdxlP-dep_de-COase"/>
</dbReference>
<sequence>MADTGRVWQSVPYIIRSALLVLRDARNLLWIERIRKNLRPPTPEIYPILHPDTERGNTSMSHSEIDDLKQEIVSLRSELQRARQQSDSSYYFSAEAKQDLTRETHLPDTGLPAKTVKTIIENAHALDFDQKLNTSSYVNVSFEPEEEEVALMGLSVNLADQTVYPKSYAMHDSVVNMIADMWHCPRPDDFEEYGVYPGAGTVGSTEACLLAGLALKFRWRAWYKKRHGLSDDVVRAMRPNVVISTCYQAAWEKLFKYLDIEPRLVQPSSHTFKIDPDGVRESIDEKTMAVVCIMGNHYGGQYDPVWDVDKVIGELNEANDWQVGIHVDAASGGFIAPFQKDLPDWDFRLPNVLSISSSGHKYGESCCGTGWVVWREREDLSEHVAISVTYLGGKADSYTLNFSRPASGVYVQFYKLLRFGLAGYRQSEENMMQNADFLRTELSAMRYEDKPRFVLLDDGNKHCLPVVTAMLNPDAGFTYDDIDLQHVLSQHHWYVSGYKMNYQHPITEETLSLFHDKKTDQTMFRIVVKGNLTRTMAKDLMESFCAALEFLDAVDFSSLHGVTTKKMRHKDQRVVTNHC</sequence>
<dbReference type="EC" id="4.1.1.15" evidence="3"/>
<evidence type="ECO:0000256" key="5">
    <source>
        <dbReference type="ARBA" id="ARBA00023239"/>
    </source>
</evidence>
<reference evidence="8" key="1">
    <citation type="submission" date="2019-02" db="EMBL/GenBank/DDBJ databases">
        <authorList>
            <person name="Li S.-H."/>
        </authorList>
    </citation>
    <scope>NUCLEOTIDE SEQUENCE</scope>
    <source>
        <strain evidence="8">IMCC11814</strain>
    </source>
</reference>
<comment type="caution">
    <text evidence="8">The sequence shown here is derived from an EMBL/GenBank/DDBJ whole genome shotgun (WGS) entry which is preliminary data.</text>
</comment>
<name>A0ABT3T8W3_9GAMM</name>
<dbReference type="Gene3D" id="3.90.1150.160">
    <property type="match status" value="1"/>
</dbReference>
<dbReference type="SUPFAM" id="SSF53383">
    <property type="entry name" value="PLP-dependent transferases"/>
    <property type="match status" value="1"/>
</dbReference>
<dbReference type="Gene3D" id="3.40.640.10">
    <property type="entry name" value="Type I PLP-dependent aspartate aminotransferase-like (Major domain)"/>
    <property type="match status" value="1"/>
</dbReference>
<dbReference type="PANTHER" id="PTHR43321">
    <property type="entry name" value="GLUTAMATE DECARBOXYLASE"/>
    <property type="match status" value="1"/>
</dbReference>